<dbReference type="EMBL" id="CP020928">
    <property type="protein sequence ID" value="AWF95349.1"/>
    <property type="molecule type" value="Genomic_DNA"/>
</dbReference>
<accession>A0A2S1KQQ3</accession>
<dbReference type="Proteomes" id="UP000244870">
    <property type="component" value="Chromosome"/>
</dbReference>
<evidence type="ECO:0008006" key="3">
    <source>
        <dbReference type="Google" id="ProtNLM"/>
    </source>
</evidence>
<proteinExistence type="predicted"/>
<reference evidence="1 2" key="1">
    <citation type="submission" date="2017-04" db="EMBL/GenBank/DDBJ databases">
        <title>Weissella cibaria strain m2 complete genome.</title>
        <authorList>
            <person name="Pan Q."/>
            <person name="Tan M."/>
            <person name="Yao F."/>
            <person name="Su S."/>
        </authorList>
    </citation>
    <scope>NUCLEOTIDE SEQUENCE [LARGE SCALE GENOMIC DNA]</scope>
    <source>
        <strain evidence="1 2">M2</strain>
    </source>
</reference>
<evidence type="ECO:0000313" key="1">
    <source>
        <dbReference type="EMBL" id="AWF95349.1"/>
    </source>
</evidence>
<sequence length="66" mass="7973">MAKPVPTFDVNDKLLINADEAAGLLSVSRTYFDERVRYEKRFVSMKIERIPRRYSRHLLQKWSDWE</sequence>
<dbReference type="RefSeq" id="WP_108730283.1">
    <property type="nucleotide sequence ID" value="NZ_CP020928.1"/>
</dbReference>
<organism evidence="1 2">
    <name type="scientific">Weissella cibaria</name>
    <dbReference type="NCBI Taxonomy" id="137591"/>
    <lineage>
        <taxon>Bacteria</taxon>
        <taxon>Bacillati</taxon>
        <taxon>Bacillota</taxon>
        <taxon>Bacilli</taxon>
        <taxon>Lactobacillales</taxon>
        <taxon>Lactobacillaceae</taxon>
        <taxon>Weissella</taxon>
    </lineage>
</organism>
<dbReference type="AlphaFoldDB" id="A0A2S1KQQ3"/>
<evidence type="ECO:0000313" key="2">
    <source>
        <dbReference type="Proteomes" id="UP000244870"/>
    </source>
</evidence>
<name>A0A2S1KQQ3_9LACO</name>
<protein>
    <recommendedName>
        <fullName evidence="3">DNA-binding protein</fullName>
    </recommendedName>
</protein>
<gene>
    <name evidence="1" type="ORF">B6254_0942</name>
</gene>